<dbReference type="PANTHER" id="PTHR34301:SF8">
    <property type="entry name" value="ATPASE DOMAIN-CONTAINING PROTEIN"/>
    <property type="match status" value="1"/>
</dbReference>
<dbReference type="Pfam" id="PF01637">
    <property type="entry name" value="ATPase_2"/>
    <property type="match status" value="1"/>
</dbReference>
<gene>
    <name evidence="2" type="ORF">DK182_02100</name>
</gene>
<sequence>MNPFDVGFGKVPKIFLDRSELVETTLKALKDENSLFQTSLVYGMRGSGKTSFMTEVSEKLAKDDKWLTIDLSISDGLIEDFADYLEKESKTNQALAASIQSLGLSAFGLSASFSRKEEGEATKIKIESLLEQLTEKNISVLLTIDEVTNTKAVREFASFYQVLVRKKFKIAILLAGLPENINQLITHDVLTFLLRANKILLPTLGDYSIMDSYLKTFGKGGRQISSEVLTKMVAYVKGYAYAFQLLGYLLWNQTENKKRVTDKDLEAVLPTYQAYLFQNVYTLMYRQFTGQEKLFLKVMAQNDALEVPSAYLVEELGKTKAYVNVYRDRLLKSQVLTSPERGQLTFSLPYFKDFLLQQAALEAVEI</sequence>
<keyword evidence="3" id="KW-1185">Reference proteome</keyword>
<evidence type="ECO:0000313" key="3">
    <source>
        <dbReference type="Proteomes" id="UP000245369"/>
    </source>
</evidence>
<dbReference type="InterPro" id="IPR027417">
    <property type="entry name" value="P-loop_NTPase"/>
</dbReference>
<dbReference type="SUPFAM" id="SSF52540">
    <property type="entry name" value="P-loop containing nucleoside triphosphate hydrolases"/>
    <property type="match status" value="1"/>
</dbReference>
<feature type="domain" description="ATPase" evidence="1">
    <location>
        <begin position="15"/>
        <end position="158"/>
    </location>
</feature>
<keyword evidence="2" id="KW-0547">Nucleotide-binding</keyword>
<proteinExistence type="predicted"/>
<keyword evidence="2" id="KW-0067">ATP-binding</keyword>
<dbReference type="GO" id="GO:0005524">
    <property type="term" value="F:ATP binding"/>
    <property type="evidence" value="ECO:0007669"/>
    <property type="project" value="UniProtKB-KW"/>
</dbReference>
<protein>
    <submittedName>
        <fullName evidence="2">ATP-binding protein</fullName>
    </submittedName>
</protein>
<accession>A0ABN5LH38</accession>
<dbReference type="RefSeq" id="WP_004317359.1">
    <property type="nucleotide sequence ID" value="NZ_CP029490.1"/>
</dbReference>
<dbReference type="InterPro" id="IPR011579">
    <property type="entry name" value="ATPase_dom"/>
</dbReference>
<dbReference type="PANTHER" id="PTHR34301">
    <property type="entry name" value="DNA-BINDING PROTEIN-RELATED"/>
    <property type="match status" value="1"/>
</dbReference>
<name>A0ABN5LH38_9STRE</name>
<evidence type="ECO:0000313" key="2">
    <source>
        <dbReference type="EMBL" id="AWN20206.1"/>
    </source>
</evidence>
<evidence type="ECO:0000259" key="1">
    <source>
        <dbReference type="Pfam" id="PF01637"/>
    </source>
</evidence>
<dbReference type="GeneID" id="93923309"/>
<dbReference type="Gene3D" id="3.40.50.300">
    <property type="entry name" value="P-loop containing nucleotide triphosphate hydrolases"/>
    <property type="match status" value="1"/>
</dbReference>
<organism evidence="2 3">
    <name type="scientific">Streptococcus sobrinus</name>
    <dbReference type="NCBI Taxonomy" id="1310"/>
    <lineage>
        <taxon>Bacteria</taxon>
        <taxon>Bacillati</taxon>
        <taxon>Bacillota</taxon>
        <taxon>Bacilli</taxon>
        <taxon>Lactobacillales</taxon>
        <taxon>Streptococcaceae</taxon>
        <taxon>Streptococcus</taxon>
    </lineage>
</organism>
<dbReference type="EMBL" id="CP029490">
    <property type="protein sequence ID" value="AWN20206.1"/>
    <property type="molecule type" value="Genomic_DNA"/>
</dbReference>
<reference evidence="2 3" key="1">
    <citation type="submission" date="2018-05" db="EMBL/GenBank/DDBJ databases">
        <title>Complete genome sequences of Streptococcus sobrinus.</title>
        <authorList>
            <person name="Sales M."/>
            <person name="Jensen P.A."/>
        </authorList>
    </citation>
    <scope>NUCLEOTIDE SEQUENCE [LARGE SCALE GENOMIC DNA]</scope>
    <source>
        <strain evidence="2 3">SL1</strain>
    </source>
</reference>
<dbReference type="Proteomes" id="UP000245369">
    <property type="component" value="Chromosome"/>
</dbReference>